<feature type="compositionally biased region" description="Basic and acidic residues" evidence="7">
    <location>
        <begin position="22"/>
        <end position="32"/>
    </location>
</feature>
<feature type="domain" description="PAS" evidence="9">
    <location>
        <begin position="304"/>
        <end position="374"/>
    </location>
</feature>
<feature type="domain" description="Histidine kinase" evidence="8">
    <location>
        <begin position="449"/>
        <end position="667"/>
    </location>
</feature>
<dbReference type="Pfam" id="PF08448">
    <property type="entry name" value="PAS_4"/>
    <property type="match status" value="1"/>
</dbReference>
<dbReference type="InterPro" id="IPR004358">
    <property type="entry name" value="Sig_transdc_His_kin-like_C"/>
</dbReference>
<evidence type="ECO:0000313" key="12">
    <source>
        <dbReference type="EMBL" id="SOD97134.1"/>
    </source>
</evidence>
<feature type="domain" description="CBS" evidence="11">
    <location>
        <begin position="232"/>
        <end position="290"/>
    </location>
</feature>
<keyword evidence="3" id="KW-0597">Phosphoprotein</keyword>
<name>A0A286GQ80_9PROT</name>
<evidence type="ECO:0000256" key="7">
    <source>
        <dbReference type="SAM" id="MobiDB-lite"/>
    </source>
</evidence>
<dbReference type="InterPro" id="IPR000014">
    <property type="entry name" value="PAS"/>
</dbReference>
<dbReference type="InterPro" id="IPR013656">
    <property type="entry name" value="PAS_4"/>
</dbReference>
<dbReference type="Pfam" id="PF02518">
    <property type="entry name" value="HATPase_c"/>
    <property type="match status" value="1"/>
</dbReference>
<dbReference type="SMART" id="SM00086">
    <property type="entry name" value="PAC"/>
    <property type="match status" value="1"/>
</dbReference>
<dbReference type="CDD" id="cd00130">
    <property type="entry name" value="PAS"/>
    <property type="match status" value="1"/>
</dbReference>
<dbReference type="InterPro" id="IPR000700">
    <property type="entry name" value="PAS-assoc_C"/>
</dbReference>
<protein>
    <recommendedName>
        <fullName evidence="2">histidine kinase</fullName>
        <ecNumber evidence="2">2.7.13.3</ecNumber>
    </recommendedName>
</protein>
<evidence type="ECO:0000256" key="3">
    <source>
        <dbReference type="ARBA" id="ARBA00022553"/>
    </source>
</evidence>
<dbReference type="Gene3D" id="1.10.287.130">
    <property type="match status" value="1"/>
</dbReference>
<evidence type="ECO:0000256" key="1">
    <source>
        <dbReference type="ARBA" id="ARBA00000085"/>
    </source>
</evidence>
<evidence type="ECO:0000259" key="8">
    <source>
        <dbReference type="PROSITE" id="PS50109"/>
    </source>
</evidence>
<reference evidence="12 13" key="1">
    <citation type="submission" date="2017-09" db="EMBL/GenBank/DDBJ databases">
        <authorList>
            <person name="Ehlers B."/>
            <person name="Leendertz F.H."/>
        </authorList>
    </citation>
    <scope>NUCLEOTIDE SEQUENCE [LARGE SCALE GENOMIC DNA]</scope>
    <source>
        <strain evidence="12 13">USBA 140</strain>
    </source>
</reference>
<dbReference type="SMART" id="SM00116">
    <property type="entry name" value="CBS"/>
    <property type="match status" value="4"/>
</dbReference>
<dbReference type="SMART" id="SM00091">
    <property type="entry name" value="PAS"/>
    <property type="match status" value="1"/>
</dbReference>
<dbReference type="SUPFAM" id="SSF55874">
    <property type="entry name" value="ATPase domain of HSP90 chaperone/DNA topoisomerase II/histidine kinase"/>
    <property type="match status" value="1"/>
</dbReference>
<dbReference type="OrthoDB" id="9790367at2"/>
<dbReference type="InterPro" id="IPR003661">
    <property type="entry name" value="HisK_dim/P_dom"/>
</dbReference>
<dbReference type="InterPro" id="IPR035965">
    <property type="entry name" value="PAS-like_dom_sf"/>
</dbReference>
<dbReference type="PROSITE" id="PS50113">
    <property type="entry name" value="PAC"/>
    <property type="match status" value="1"/>
</dbReference>
<evidence type="ECO:0000256" key="6">
    <source>
        <dbReference type="PROSITE-ProRule" id="PRU00703"/>
    </source>
</evidence>
<dbReference type="PROSITE" id="PS51371">
    <property type="entry name" value="CBS"/>
    <property type="match status" value="4"/>
</dbReference>
<dbReference type="PANTHER" id="PTHR43304:SF1">
    <property type="entry name" value="PAC DOMAIN-CONTAINING PROTEIN"/>
    <property type="match status" value="1"/>
</dbReference>
<dbReference type="InterPro" id="IPR036097">
    <property type="entry name" value="HisK_dim/P_sf"/>
</dbReference>
<feature type="domain" description="CBS" evidence="11">
    <location>
        <begin position="104"/>
        <end position="162"/>
    </location>
</feature>
<dbReference type="GO" id="GO:0000155">
    <property type="term" value="F:phosphorelay sensor kinase activity"/>
    <property type="evidence" value="ECO:0007669"/>
    <property type="project" value="InterPro"/>
</dbReference>
<dbReference type="InterPro" id="IPR052162">
    <property type="entry name" value="Sensor_kinase/Photoreceptor"/>
</dbReference>
<dbReference type="Gene3D" id="3.30.450.20">
    <property type="entry name" value="PAS domain"/>
    <property type="match status" value="1"/>
</dbReference>
<dbReference type="EC" id="2.7.13.3" evidence="2"/>
<dbReference type="Gene3D" id="3.30.565.10">
    <property type="entry name" value="Histidine kinase-like ATPase, C-terminal domain"/>
    <property type="match status" value="1"/>
</dbReference>
<dbReference type="SUPFAM" id="SSF55785">
    <property type="entry name" value="PYP-like sensor domain (PAS domain)"/>
    <property type="match status" value="1"/>
</dbReference>
<feature type="domain" description="PAC" evidence="10">
    <location>
        <begin position="379"/>
        <end position="431"/>
    </location>
</feature>
<dbReference type="PANTHER" id="PTHR43304">
    <property type="entry name" value="PHYTOCHROME-LIKE PROTEIN CPH1"/>
    <property type="match status" value="1"/>
</dbReference>
<dbReference type="InterPro" id="IPR046342">
    <property type="entry name" value="CBS_dom_sf"/>
</dbReference>
<dbReference type="InterPro" id="IPR001610">
    <property type="entry name" value="PAC"/>
</dbReference>
<dbReference type="SMART" id="SM00387">
    <property type="entry name" value="HATPase_c"/>
    <property type="match status" value="1"/>
</dbReference>
<dbReference type="AlphaFoldDB" id="A0A286GQ80"/>
<dbReference type="SUPFAM" id="SSF47384">
    <property type="entry name" value="Homodimeric domain of signal transducing histidine kinase"/>
    <property type="match status" value="1"/>
</dbReference>
<gene>
    <name evidence="12" type="ORF">SAMN05421508_106268</name>
</gene>
<feature type="region of interest" description="Disordered" evidence="7">
    <location>
        <begin position="1"/>
        <end position="32"/>
    </location>
</feature>
<dbReference type="Pfam" id="PF00571">
    <property type="entry name" value="CBS"/>
    <property type="match status" value="4"/>
</dbReference>
<feature type="domain" description="CBS" evidence="11">
    <location>
        <begin position="40"/>
        <end position="96"/>
    </location>
</feature>
<organism evidence="12 13">
    <name type="scientific">Caenispirillum bisanense</name>
    <dbReference type="NCBI Taxonomy" id="414052"/>
    <lineage>
        <taxon>Bacteria</taxon>
        <taxon>Pseudomonadati</taxon>
        <taxon>Pseudomonadota</taxon>
        <taxon>Alphaproteobacteria</taxon>
        <taxon>Rhodospirillales</taxon>
        <taxon>Novispirillaceae</taxon>
        <taxon>Caenispirillum</taxon>
    </lineage>
</organism>
<evidence type="ECO:0000313" key="13">
    <source>
        <dbReference type="Proteomes" id="UP000219621"/>
    </source>
</evidence>
<dbReference type="InterPro" id="IPR036890">
    <property type="entry name" value="HATPase_C_sf"/>
</dbReference>
<evidence type="ECO:0000259" key="10">
    <source>
        <dbReference type="PROSITE" id="PS50113"/>
    </source>
</evidence>
<dbReference type="EMBL" id="OCNJ01000006">
    <property type="protein sequence ID" value="SOD97134.1"/>
    <property type="molecule type" value="Genomic_DNA"/>
</dbReference>
<evidence type="ECO:0000259" key="11">
    <source>
        <dbReference type="PROSITE" id="PS51371"/>
    </source>
</evidence>
<comment type="catalytic activity">
    <reaction evidence="1">
        <text>ATP + protein L-histidine = ADP + protein N-phospho-L-histidine.</text>
        <dbReference type="EC" id="2.7.13.3"/>
    </reaction>
</comment>
<dbReference type="InterPro" id="IPR005467">
    <property type="entry name" value="His_kinase_dom"/>
</dbReference>
<keyword evidence="4" id="KW-0808">Transferase</keyword>
<dbReference type="CDD" id="cd09833">
    <property type="entry name" value="CBS_pair_GGDEF_PAS_repeat1"/>
    <property type="match status" value="1"/>
</dbReference>
<dbReference type="PROSITE" id="PS50109">
    <property type="entry name" value="HIS_KIN"/>
    <property type="match status" value="1"/>
</dbReference>
<evidence type="ECO:0000256" key="5">
    <source>
        <dbReference type="ARBA" id="ARBA00022777"/>
    </source>
</evidence>
<evidence type="ECO:0000259" key="9">
    <source>
        <dbReference type="PROSITE" id="PS50112"/>
    </source>
</evidence>
<evidence type="ECO:0000256" key="4">
    <source>
        <dbReference type="ARBA" id="ARBA00022679"/>
    </source>
</evidence>
<dbReference type="RefSeq" id="WP_097280020.1">
    <property type="nucleotide sequence ID" value="NZ_OCNJ01000006.1"/>
</dbReference>
<sequence length="681" mass="72768">MTVEVAAADPALRPTQAAAPQGREDDIAPDRGKWPVGRLVRRTILQCPAETPVAQAARLMADDACSSIIVVEGGRPVGIWTERDALALDLADPGTLARPIAAVMSAPIVTLPDCVTLEDALPRFREAGLRHFLVVDAEGAPVGVLSRTDVVRNSGLHGYLTLRSVESVTRRRPLEIPAAADVATAARALRQAEAEAALVVEDDGTPYGIVTERDILRLVARQDVGRAVRGVASTPIVTVAASAPLLTAQELMESRGIRHLGVEDGLGGIVAILSFTDVLHGIETDYLRHLQAAVSRQMAVLEAGERRQETILNLTQEGYAEVDRHGRLTGCNAAFAALLGVAREALIGSPIATLAEGDAGRRLAEGLAAALADDGRPHASFETELRRDDGSLVPVRIAATALRDAGGVTTGAFAFVSDLTEIRGAELRQRALLDQIAQSNAELEAFAYIISHDLQEPLRMIASYLQLVDRRAASLDAESREFIGFAVDGAKRMQSMITDLLDYSRIDRKGRPFERCDTVLAVESAVRRLEGAIAACGARVTWDALPVVDGDFPQLVRLFQHLIDNALKFRDPERPPRIHVGVEPDATAGLAGGWRFFVRDNGIGLEPRFADRIFLMFQRLHARGSYGGNGIGLAICKRIVERHHGRITVESTPGTGATFFVTLPAAAPVATAATGSGSGPA</sequence>
<accession>A0A286GQ80</accession>
<dbReference type="Gene3D" id="3.10.580.10">
    <property type="entry name" value="CBS-domain"/>
    <property type="match status" value="2"/>
</dbReference>
<dbReference type="PRINTS" id="PR00344">
    <property type="entry name" value="BCTRLSENSOR"/>
</dbReference>
<dbReference type="SUPFAM" id="SSF54631">
    <property type="entry name" value="CBS-domain pair"/>
    <property type="match status" value="2"/>
</dbReference>
<dbReference type="CDD" id="cd00082">
    <property type="entry name" value="HisKA"/>
    <property type="match status" value="1"/>
</dbReference>
<keyword evidence="13" id="KW-1185">Reference proteome</keyword>
<dbReference type="Pfam" id="PF00512">
    <property type="entry name" value="HisKA"/>
    <property type="match status" value="1"/>
</dbReference>
<proteinExistence type="predicted"/>
<evidence type="ECO:0000256" key="2">
    <source>
        <dbReference type="ARBA" id="ARBA00012438"/>
    </source>
</evidence>
<dbReference type="SMART" id="SM00388">
    <property type="entry name" value="HisKA"/>
    <property type="match status" value="1"/>
</dbReference>
<keyword evidence="5" id="KW-0418">Kinase</keyword>
<dbReference type="InterPro" id="IPR003594">
    <property type="entry name" value="HATPase_dom"/>
</dbReference>
<dbReference type="NCBIfam" id="TIGR00229">
    <property type="entry name" value="sensory_box"/>
    <property type="match status" value="1"/>
</dbReference>
<feature type="domain" description="CBS" evidence="11">
    <location>
        <begin position="168"/>
        <end position="228"/>
    </location>
</feature>
<dbReference type="PROSITE" id="PS50112">
    <property type="entry name" value="PAS"/>
    <property type="match status" value="1"/>
</dbReference>
<keyword evidence="6" id="KW-0129">CBS domain</keyword>
<dbReference type="InterPro" id="IPR000644">
    <property type="entry name" value="CBS_dom"/>
</dbReference>
<dbReference type="Proteomes" id="UP000219621">
    <property type="component" value="Unassembled WGS sequence"/>
</dbReference>